<sequence length="816" mass="91951">MPTLVSRRTSLCLFCEFAARTRLQPQRLLPRTQVAHRATTGGGEKNSRREKGVFARISGGERLGYRGRVDKDGSPGYPDFFRTVRNQMEKLRDDLNKPGFLQSLHMDRGTFDSEWETFERSVSLWIKRASPELINLARGGFKNKKSKALESRLRYLFYAQVYGGRFTKAEQENQKQVADLRYPAEWYPATREIRRTVHLHVGPTNSGKTYHALKRLEAADRGIYLGPLRLLAHEVYTRLNAKGKACALVTGEEQRLPDGDVKMWSCTVEMAPLNTALDVAVIDEIQMINHNERGWAWTSAFLGVQAREVHLCGEARTVPIIKELCALVGDKVEVHEYERLTPLEVAKNSLKGNLGNLEKGDCIVAFSVLGLHALRREVEMKTGKKCAIVYGSLPPETRAQQARLFNDPENDYDFLVASDAIGMGLNLSIKRVIFESTMKNNGSDLVPLKISEVKQIGGRAGRYRSAHQAVTADMNVKSDSAVDPVVGLDDVKGDIVEEKAVAPPAAVGLVTTLDRLDFDYLASAMKREPEPIETAGLSPPSQIVERFASYFPPGTPFSYIMLRLNEISVVHPRFHLCALKDQLAIADVIHTVKNLSIADRIMICATPSNMRDEGERNFLRALGECIADNKSGELLDLPNLPLEVLDQEPTAERKYLYSLEQLHKMIVAYMWLSYRFPHVFTTRTLANHVKQITEDAIERTLMQFSWSDVRNKRKQKREEAMRELQEQEKAAAEERKNIGIDLPEEARQILGDKRSFDDSEAPIDDEGEYHPEELDDLEPTPAVEQQRTQLTRKDSDNRQGQTAPAVSASDAPQPRL</sequence>
<protein>
    <recommendedName>
        <fullName evidence="4">RNA helicase</fullName>
        <ecNumber evidence="4">3.6.4.13</ecNumber>
    </recommendedName>
</protein>
<dbReference type="EC" id="3.6.4.13" evidence="4"/>
<evidence type="ECO:0000256" key="11">
    <source>
        <dbReference type="ARBA" id="ARBA00047984"/>
    </source>
</evidence>
<evidence type="ECO:0000259" key="13">
    <source>
        <dbReference type="PROSITE" id="PS51194"/>
    </source>
</evidence>
<dbReference type="Pfam" id="PF00271">
    <property type="entry name" value="Helicase_C"/>
    <property type="match status" value="1"/>
</dbReference>
<dbReference type="InterPro" id="IPR001650">
    <property type="entry name" value="Helicase_C-like"/>
</dbReference>
<comment type="caution">
    <text evidence="14">The sequence shown here is derived from an EMBL/GenBank/DDBJ whole genome shotgun (WGS) entry which is preliminary data.</text>
</comment>
<dbReference type="InterPro" id="IPR022192">
    <property type="entry name" value="SUV3_C"/>
</dbReference>
<evidence type="ECO:0000256" key="4">
    <source>
        <dbReference type="ARBA" id="ARBA00012552"/>
    </source>
</evidence>
<dbReference type="OrthoDB" id="6692397at2759"/>
<dbReference type="GO" id="GO:0016787">
    <property type="term" value="F:hydrolase activity"/>
    <property type="evidence" value="ECO:0007669"/>
    <property type="project" value="UniProtKB-KW"/>
</dbReference>
<keyword evidence="7 14" id="KW-0347">Helicase</keyword>
<dbReference type="SUPFAM" id="SSF52540">
    <property type="entry name" value="P-loop containing nucleoside triphosphate hydrolases"/>
    <property type="match status" value="1"/>
</dbReference>
<name>A0A9W9C9X3_9PLEO</name>
<reference evidence="14" key="1">
    <citation type="submission" date="2022-10" db="EMBL/GenBank/DDBJ databases">
        <title>Tapping the CABI collections for fungal endophytes: first genome assemblies for Collariella, Neodidymelliopsis, Ascochyta clinopodiicola, Didymella pomorum, Didymosphaeria variabile, Neocosmospora piperis and Neocucurbitaria cava.</title>
        <authorList>
            <person name="Hill R."/>
        </authorList>
    </citation>
    <scope>NUCLEOTIDE SEQUENCE</scope>
    <source>
        <strain evidence="14">IMI 356815</strain>
    </source>
</reference>
<keyword evidence="8" id="KW-0067">ATP-binding</keyword>
<dbReference type="FunFam" id="3.40.50.300:FF:000269">
    <property type="entry name" value="ATP-dependent RNA helicase SUPV3L1, mitochondrial"/>
    <property type="match status" value="1"/>
</dbReference>
<organism evidence="14 15">
    <name type="scientific">Didymosphaeria variabile</name>
    <dbReference type="NCBI Taxonomy" id="1932322"/>
    <lineage>
        <taxon>Eukaryota</taxon>
        <taxon>Fungi</taxon>
        <taxon>Dikarya</taxon>
        <taxon>Ascomycota</taxon>
        <taxon>Pezizomycotina</taxon>
        <taxon>Dothideomycetes</taxon>
        <taxon>Pleosporomycetidae</taxon>
        <taxon>Pleosporales</taxon>
        <taxon>Massarineae</taxon>
        <taxon>Didymosphaeriaceae</taxon>
        <taxon>Didymosphaeria</taxon>
    </lineage>
</organism>
<dbReference type="GeneID" id="80910380"/>
<dbReference type="SMART" id="SM00490">
    <property type="entry name" value="HELICc"/>
    <property type="match status" value="1"/>
</dbReference>
<keyword evidence="10" id="KW-0496">Mitochondrion</keyword>
<evidence type="ECO:0000256" key="9">
    <source>
        <dbReference type="ARBA" id="ARBA00022946"/>
    </source>
</evidence>
<evidence type="ECO:0000313" key="15">
    <source>
        <dbReference type="Proteomes" id="UP001140513"/>
    </source>
</evidence>
<keyword evidence="9" id="KW-0809">Transit peptide</keyword>
<dbReference type="Proteomes" id="UP001140513">
    <property type="component" value="Unassembled WGS sequence"/>
</dbReference>
<dbReference type="GO" id="GO:0000965">
    <property type="term" value="P:mitochondrial RNA 3'-end processing"/>
    <property type="evidence" value="ECO:0007669"/>
    <property type="project" value="TreeGrafter"/>
</dbReference>
<evidence type="ECO:0000256" key="12">
    <source>
        <dbReference type="SAM" id="MobiDB-lite"/>
    </source>
</evidence>
<evidence type="ECO:0000313" key="14">
    <source>
        <dbReference type="EMBL" id="KAJ4351507.1"/>
    </source>
</evidence>
<comment type="catalytic activity">
    <reaction evidence="11">
        <text>ATP + H2O = ADP + phosphate + H(+)</text>
        <dbReference type="Rhea" id="RHEA:13065"/>
        <dbReference type="ChEBI" id="CHEBI:15377"/>
        <dbReference type="ChEBI" id="CHEBI:15378"/>
        <dbReference type="ChEBI" id="CHEBI:30616"/>
        <dbReference type="ChEBI" id="CHEBI:43474"/>
        <dbReference type="ChEBI" id="CHEBI:456216"/>
        <dbReference type="EC" id="3.6.4.13"/>
    </reaction>
</comment>
<dbReference type="InterPro" id="IPR044774">
    <property type="entry name" value="Suv3_DEXQc"/>
</dbReference>
<comment type="subcellular location">
    <subcellularLocation>
        <location evidence="3">Mitochondrion</location>
    </subcellularLocation>
</comment>
<comment type="cofactor">
    <cofactor evidence="2">
        <name>Mg(2+)</name>
        <dbReference type="ChEBI" id="CHEBI:18420"/>
    </cofactor>
</comment>
<dbReference type="InterPro" id="IPR041082">
    <property type="entry name" value="Suv3_C_1"/>
</dbReference>
<dbReference type="GO" id="GO:0005524">
    <property type="term" value="F:ATP binding"/>
    <property type="evidence" value="ECO:0007669"/>
    <property type="project" value="UniProtKB-KW"/>
</dbReference>
<dbReference type="GO" id="GO:0003724">
    <property type="term" value="F:RNA helicase activity"/>
    <property type="evidence" value="ECO:0007669"/>
    <property type="project" value="UniProtKB-EC"/>
</dbReference>
<evidence type="ECO:0000256" key="7">
    <source>
        <dbReference type="ARBA" id="ARBA00022806"/>
    </source>
</evidence>
<evidence type="ECO:0000256" key="3">
    <source>
        <dbReference type="ARBA" id="ARBA00004173"/>
    </source>
</evidence>
<evidence type="ECO:0000256" key="10">
    <source>
        <dbReference type="ARBA" id="ARBA00023128"/>
    </source>
</evidence>
<dbReference type="PANTHER" id="PTHR12131:SF1">
    <property type="entry name" value="ATP-DEPENDENT RNA HELICASE SUPV3L1, MITOCHONDRIAL-RELATED"/>
    <property type="match status" value="1"/>
</dbReference>
<dbReference type="PANTHER" id="PTHR12131">
    <property type="entry name" value="ATP-DEPENDENT RNA AND DNA HELICASE"/>
    <property type="match status" value="1"/>
</dbReference>
<dbReference type="InterPro" id="IPR027417">
    <property type="entry name" value="P-loop_NTPase"/>
</dbReference>
<dbReference type="CDD" id="cd17913">
    <property type="entry name" value="DEXQc_Suv3"/>
    <property type="match status" value="1"/>
</dbReference>
<feature type="domain" description="Helicase C-terminal" evidence="13">
    <location>
        <begin position="349"/>
        <end position="508"/>
    </location>
</feature>
<feature type="compositionally biased region" description="Basic and acidic residues" evidence="12">
    <location>
        <begin position="717"/>
        <end position="757"/>
    </location>
</feature>
<dbReference type="CDD" id="cd18805">
    <property type="entry name" value="SF2_C_suv3"/>
    <property type="match status" value="1"/>
</dbReference>
<keyword evidence="15" id="KW-1185">Reference proteome</keyword>
<dbReference type="Pfam" id="PF22527">
    <property type="entry name" value="DEXQc_Suv3"/>
    <property type="match status" value="1"/>
</dbReference>
<evidence type="ECO:0000256" key="1">
    <source>
        <dbReference type="ARBA" id="ARBA00001936"/>
    </source>
</evidence>
<keyword evidence="6 14" id="KW-0378">Hydrolase</keyword>
<dbReference type="GO" id="GO:0045025">
    <property type="term" value="C:mitochondrial degradosome"/>
    <property type="evidence" value="ECO:0007669"/>
    <property type="project" value="TreeGrafter"/>
</dbReference>
<dbReference type="EMBL" id="JAPEUX010000005">
    <property type="protein sequence ID" value="KAJ4351507.1"/>
    <property type="molecule type" value="Genomic_DNA"/>
</dbReference>
<dbReference type="Gene3D" id="1.20.58.1080">
    <property type="match status" value="1"/>
</dbReference>
<evidence type="ECO:0000256" key="6">
    <source>
        <dbReference type="ARBA" id="ARBA00022801"/>
    </source>
</evidence>
<dbReference type="PROSITE" id="PS51194">
    <property type="entry name" value="HELICASE_CTER"/>
    <property type="match status" value="1"/>
</dbReference>
<feature type="region of interest" description="Disordered" evidence="12">
    <location>
        <begin position="717"/>
        <end position="816"/>
    </location>
</feature>
<keyword evidence="5" id="KW-0547">Nucleotide-binding</keyword>
<dbReference type="Pfam" id="PF12513">
    <property type="entry name" value="SUV3_C"/>
    <property type="match status" value="1"/>
</dbReference>
<comment type="cofactor">
    <cofactor evidence="1">
        <name>Mn(2+)</name>
        <dbReference type="ChEBI" id="CHEBI:29035"/>
    </cofactor>
</comment>
<dbReference type="InterPro" id="IPR050699">
    <property type="entry name" value="RNA-DNA_Helicase"/>
</dbReference>
<evidence type="ECO:0000256" key="8">
    <source>
        <dbReference type="ARBA" id="ARBA00022840"/>
    </source>
</evidence>
<accession>A0A9W9C9X3</accession>
<dbReference type="AlphaFoldDB" id="A0A9W9C9X3"/>
<dbReference type="RefSeq" id="XP_056069863.1">
    <property type="nucleotide sequence ID" value="XM_056215616.1"/>
</dbReference>
<evidence type="ECO:0000256" key="5">
    <source>
        <dbReference type="ARBA" id="ARBA00022741"/>
    </source>
</evidence>
<feature type="compositionally biased region" description="Acidic residues" evidence="12">
    <location>
        <begin position="758"/>
        <end position="778"/>
    </location>
</feature>
<dbReference type="InterPro" id="IPR055206">
    <property type="entry name" value="DEXQc_SUV3"/>
</dbReference>
<dbReference type="Pfam" id="PF18147">
    <property type="entry name" value="Suv3_C_1"/>
    <property type="match status" value="1"/>
</dbReference>
<dbReference type="Gene3D" id="3.40.50.300">
    <property type="entry name" value="P-loop containing nucleotide triphosphate hydrolases"/>
    <property type="match status" value="2"/>
</dbReference>
<gene>
    <name evidence="14" type="primary">SUV3</name>
    <name evidence="14" type="ORF">N0V89_006850</name>
</gene>
<evidence type="ECO:0000256" key="2">
    <source>
        <dbReference type="ARBA" id="ARBA00001946"/>
    </source>
</evidence>
<proteinExistence type="predicted"/>